<feature type="transmembrane region" description="Helical" evidence="7">
    <location>
        <begin position="277"/>
        <end position="300"/>
    </location>
</feature>
<dbReference type="GO" id="GO:0019646">
    <property type="term" value="P:aerobic electron transport chain"/>
    <property type="evidence" value="ECO:0007669"/>
    <property type="project" value="TreeGrafter"/>
</dbReference>
<gene>
    <name evidence="8" type="primary">cydB</name>
    <name evidence="8" type="ORF">HMPREF0016_00782</name>
</gene>
<dbReference type="Pfam" id="PF02322">
    <property type="entry name" value="Cyt_bd_oxida_II"/>
    <property type="match status" value="1"/>
</dbReference>
<feature type="transmembrane region" description="Helical" evidence="7">
    <location>
        <begin position="174"/>
        <end position="198"/>
    </location>
</feature>
<sequence length="353" mass="39764">MKSLSRPLILLLKIVRRNHMIDLALVWVGIIGLGVLIYVVMDGFDLGIGILFPFMNGTQERDVMMNTVAPVWDGNETWMVLGGAGLFAAFPLVYSTVLSALYLPIIFMVVALIFRGVAFEFRFKATRTKYLWDLAFIWGSILSSFFQGVILGAYIQGIQTTNGIYSGGGWDWFTPFTCFTGLGVVVMYATLGCGWLIWKTEKEIQQRMFHLMPRLIIALLIIFGAVSLYTPLTHPEIAQRWFSLPNLYYFSPVPILVLLFVGLILSACKKQHELKPFIYTLALVFLAFTGFVISLWPNIIPPSVTIWQAAAPESSLKFTLVGAAILIPIIIAYTFLSYWVFRDKVRIGDQGYH</sequence>
<feature type="transmembrane region" description="Helical" evidence="7">
    <location>
        <begin position="130"/>
        <end position="154"/>
    </location>
</feature>
<keyword evidence="5 7" id="KW-1133">Transmembrane helix</keyword>
<dbReference type="Proteomes" id="UP000012047">
    <property type="component" value="Unassembled WGS sequence"/>
</dbReference>
<name>D0S8H7_ACIJO</name>
<dbReference type="PIRSF" id="PIRSF000267">
    <property type="entry name" value="Cyt_oxidse_sub2"/>
    <property type="match status" value="1"/>
</dbReference>
<feature type="transmembrane region" description="Helical" evidence="7">
    <location>
        <begin position="320"/>
        <end position="341"/>
    </location>
</feature>
<dbReference type="EMBL" id="GG704964">
    <property type="protein sequence ID" value="EEY97699.1"/>
    <property type="molecule type" value="Genomic_DNA"/>
</dbReference>
<dbReference type="HOGENOM" id="CLU_049294_1_0_6"/>
<comment type="similarity">
    <text evidence="2">Belongs to the cytochrome ubiquinol oxidase subunit 2 family.</text>
</comment>
<keyword evidence="6 7" id="KW-0472">Membrane</keyword>
<keyword evidence="3" id="KW-1003">Cell membrane</keyword>
<keyword evidence="4 7" id="KW-0812">Transmembrane</keyword>
<evidence type="ECO:0000256" key="7">
    <source>
        <dbReference type="SAM" id="Phobius"/>
    </source>
</evidence>
<evidence type="ECO:0000256" key="3">
    <source>
        <dbReference type="ARBA" id="ARBA00022475"/>
    </source>
</evidence>
<evidence type="ECO:0000256" key="2">
    <source>
        <dbReference type="ARBA" id="ARBA00007543"/>
    </source>
</evidence>
<accession>D0S8H7</accession>
<feature type="transmembrane region" description="Helical" evidence="7">
    <location>
        <begin position="21"/>
        <end position="41"/>
    </location>
</feature>
<evidence type="ECO:0000313" key="8">
    <source>
        <dbReference type="EMBL" id="EEY97699.1"/>
    </source>
</evidence>
<evidence type="ECO:0000313" key="9">
    <source>
        <dbReference type="Proteomes" id="UP000012047"/>
    </source>
</evidence>
<dbReference type="eggNOG" id="COG1294">
    <property type="taxonomic scope" value="Bacteria"/>
</dbReference>
<dbReference type="GO" id="GO:0005886">
    <property type="term" value="C:plasma membrane"/>
    <property type="evidence" value="ECO:0007669"/>
    <property type="project" value="UniProtKB-SubCell"/>
</dbReference>
<organism evidence="8 9">
    <name type="scientific">Acinetobacter johnsonii SH046</name>
    <dbReference type="NCBI Taxonomy" id="575586"/>
    <lineage>
        <taxon>Bacteria</taxon>
        <taxon>Pseudomonadati</taxon>
        <taxon>Pseudomonadota</taxon>
        <taxon>Gammaproteobacteria</taxon>
        <taxon>Moraxellales</taxon>
        <taxon>Moraxellaceae</taxon>
        <taxon>Acinetobacter</taxon>
    </lineage>
</organism>
<dbReference type="EC" id="1.10.3.-" evidence="8"/>
<evidence type="ECO:0000256" key="6">
    <source>
        <dbReference type="ARBA" id="ARBA00023136"/>
    </source>
</evidence>
<dbReference type="GO" id="GO:0070069">
    <property type="term" value="C:cytochrome complex"/>
    <property type="evidence" value="ECO:0007669"/>
    <property type="project" value="TreeGrafter"/>
</dbReference>
<dbReference type="GO" id="GO:0016682">
    <property type="term" value="F:oxidoreductase activity, acting on diphenols and related substances as donors, oxygen as acceptor"/>
    <property type="evidence" value="ECO:0007669"/>
    <property type="project" value="TreeGrafter"/>
</dbReference>
<comment type="subcellular location">
    <subcellularLocation>
        <location evidence="1">Cell membrane</location>
        <topology evidence="1">Multi-pass membrane protein</topology>
    </subcellularLocation>
</comment>
<evidence type="ECO:0000256" key="4">
    <source>
        <dbReference type="ARBA" id="ARBA00022692"/>
    </source>
</evidence>
<dbReference type="PANTHER" id="PTHR43141">
    <property type="entry name" value="CYTOCHROME BD2 SUBUNIT II"/>
    <property type="match status" value="1"/>
</dbReference>
<evidence type="ECO:0000256" key="5">
    <source>
        <dbReference type="ARBA" id="ARBA00022989"/>
    </source>
</evidence>
<dbReference type="InterPro" id="IPR003317">
    <property type="entry name" value="Cyt-d_oxidase_su2"/>
</dbReference>
<dbReference type="NCBIfam" id="TIGR00203">
    <property type="entry name" value="cydB"/>
    <property type="match status" value="1"/>
</dbReference>
<dbReference type="AlphaFoldDB" id="D0S8H7"/>
<evidence type="ECO:0000256" key="1">
    <source>
        <dbReference type="ARBA" id="ARBA00004651"/>
    </source>
</evidence>
<feature type="transmembrane region" description="Helical" evidence="7">
    <location>
        <begin position="247"/>
        <end position="265"/>
    </location>
</feature>
<proteinExistence type="inferred from homology"/>
<dbReference type="GO" id="GO:0009055">
    <property type="term" value="F:electron transfer activity"/>
    <property type="evidence" value="ECO:0007669"/>
    <property type="project" value="TreeGrafter"/>
</dbReference>
<reference evidence="9" key="1">
    <citation type="journal article" date="2012" name="PLoS ONE">
        <title>The success of Acinetobacter species; genetic, metabolic and virulence attributes.</title>
        <authorList>
            <person name="Peleg A.Y."/>
            <person name="de Breij A."/>
            <person name="Adams M.D."/>
            <person name="Cerqueira G.M."/>
            <person name="Mocali S."/>
            <person name="Galardini M."/>
            <person name="Nibbering P.H."/>
            <person name="Earl A.M."/>
            <person name="Ward D.V."/>
            <person name="Paterson D.L."/>
            <person name="Seifert H."/>
            <person name="Dijkshoorn L."/>
        </authorList>
    </citation>
    <scope>NUCLEOTIDE SEQUENCE [LARGE SCALE GENOMIC DNA]</scope>
    <source>
        <strain evidence="9">SH046</strain>
    </source>
</reference>
<dbReference type="PANTHER" id="PTHR43141:SF4">
    <property type="entry name" value="CYTOCHROME BD2 SUBUNIT II"/>
    <property type="match status" value="1"/>
</dbReference>
<feature type="transmembrane region" description="Helical" evidence="7">
    <location>
        <begin position="92"/>
        <end position="118"/>
    </location>
</feature>
<keyword evidence="8" id="KW-0560">Oxidoreductase</keyword>
<protein>
    <submittedName>
        <fullName evidence="8">Cytochrome d ubiquinol oxidase, subunit II</fullName>
        <ecNumber evidence="8">1.10.3.-</ecNumber>
    </submittedName>
</protein>
<feature type="transmembrane region" description="Helical" evidence="7">
    <location>
        <begin position="210"/>
        <end position="232"/>
    </location>
</feature>